<evidence type="ECO:0000313" key="1">
    <source>
        <dbReference type="EMBL" id="QUX32895.1"/>
    </source>
</evidence>
<protein>
    <submittedName>
        <fullName evidence="1">Uncharacterized protein</fullName>
    </submittedName>
</protein>
<gene>
    <name evidence="1" type="primary">ORF200</name>
</gene>
<organism evidence="1">
    <name type="scientific">Blidingia minima</name>
    <dbReference type="NCBI Taxonomy" id="63414"/>
    <lineage>
        <taxon>Eukaryota</taxon>
        <taxon>Viridiplantae</taxon>
        <taxon>Chlorophyta</taxon>
        <taxon>core chlorophytes</taxon>
        <taxon>Ulvophyceae</taxon>
        <taxon>OUU clade</taxon>
        <taxon>Ulvales</taxon>
        <taxon>Ulvaceae</taxon>
        <taxon>Blidingia</taxon>
    </lineage>
</organism>
<sequence>MRPESHRNFTQAVIQASPFKVEKIRKREGVYLRGIELSKLVLERDNKLRGELLGLAMFGELDITDPEKVQIDEKLYKNYMDILDTSKYKKEINAAIRKTLPTLEEIFTLYFKYFYTFSGDFKQLVEKTVSSGFKVIYRYGAIPTNYKFMGNSPRILPVNYAKSINNTKGVLRKAVYKRFVSINKNYNIIDFDLKSCFTSI</sequence>
<proteinExistence type="predicted"/>
<keyword evidence="1" id="KW-0934">Plastid</keyword>
<dbReference type="EMBL" id="MK408749">
    <property type="protein sequence ID" value="QUX32895.1"/>
    <property type="molecule type" value="Genomic_DNA"/>
</dbReference>
<reference evidence="1" key="1">
    <citation type="submission" date="2019-01" db="EMBL/GenBank/DDBJ databases">
        <title>Complete Chloroplast Genome of Blidingia minima.</title>
        <authorList>
            <person name="Gao D."/>
        </authorList>
    </citation>
    <scope>NUCLEOTIDE SEQUENCE</scope>
</reference>
<dbReference type="AlphaFoldDB" id="A0A8E5N770"/>
<geneLocation type="chloroplast" evidence="1"/>
<accession>A0A8E5N770</accession>
<keyword evidence="1" id="KW-0150">Chloroplast</keyword>
<name>A0A8E5N770_9CHLO</name>